<keyword evidence="3" id="KW-1185">Reference proteome</keyword>
<feature type="domain" description="Aminoglycoside phosphotransferase" evidence="1">
    <location>
        <begin position="68"/>
        <end position="281"/>
    </location>
</feature>
<dbReference type="RefSeq" id="WP_349803721.1">
    <property type="nucleotide sequence ID" value="NZ_JBEGDP010000002.1"/>
</dbReference>
<dbReference type="Pfam" id="PF01636">
    <property type="entry name" value="APH"/>
    <property type="match status" value="1"/>
</dbReference>
<evidence type="ECO:0000259" key="1">
    <source>
        <dbReference type="Pfam" id="PF01636"/>
    </source>
</evidence>
<name>A0ABV1NUL0_9ACTN</name>
<accession>A0ABV1NUL0</accession>
<gene>
    <name evidence="2" type="ORF">V6R90_02760</name>
</gene>
<proteinExistence type="predicted"/>
<dbReference type="InterPro" id="IPR011009">
    <property type="entry name" value="Kinase-like_dom_sf"/>
</dbReference>
<protein>
    <submittedName>
        <fullName evidence="2">Phosphotransferase</fullName>
    </submittedName>
</protein>
<evidence type="ECO:0000313" key="2">
    <source>
        <dbReference type="EMBL" id="MEQ7846184.1"/>
    </source>
</evidence>
<reference evidence="2 3" key="1">
    <citation type="submission" date="2024-02" db="EMBL/GenBank/DDBJ databases">
        <title>Full genome sequence of Nocardioides kribbensis.</title>
        <authorList>
            <person name="Poletto B.L."/>
            <person name="Silva G."/>
            <person name="Galante D."/>
            <person name="Campos K.R."/>
            <person name="Santos M.B.N."/>
            <person name="Sacchi C.T."/>
        </authorList>
    </citation>
    <scope>NUCLEOTIDE SEQUENCE [LARGE SCALE GENOMIC DNA]</scope>
    <source>
        <strain evidence="2 3">O4R</strain>
    </source>
</reference>
<dbReference type="Gene3D" id="3.90.1200.10">
    <property type="match status" value="1"/>
</dbReference>
<sequence length="329" mass="35186">MSDSTTTAPQVAMLWEDADPDRVLRQRFGLDGAAAAGRWVCSLVGRVWGAHDVVCERIVLSDVNALAWLSTDDGPRLAKWTRSQERFARLQQLAALTGWLEGEGQPVSALVPARDGRLQVEHDGVSTGVQRVVRGELLDVDDTAQVWAAGAALARLHVALARWPGGVHLTGSPAYDDPRRALAGRLGTDSSQVPAGAGALLRRLLREAPDLSGAPQLVHGDVRSANVLCRGSEVVALLDLEEARADQRVVELARAAVLLGTRFHDWAPVPGGVRHTFRAGYESVSRLSPAESRWFDVVELATSWAMVPTGGDPTGWGSEARAVTARLGG</sequence>
<dbReference type="Proteomes" id="UP001482520">
    <property type="component" value="Unassembled WGS sequence"/>
</dbReference>
<dbReference type="SUPFAM" id="SSF56112">
    <property type="entry name" value="Protein kinase-like (PK-like)"/>
    <property type="match status" value="1"/>
</dbReference>
<dbReference type="EMBL" id="JBEGDP010000002">
    <property type="protein sequence ID" value="MEQ7846184.1"/>
    <property type="molecule type" value="Genomic_DNA"/>
</dbReference>
<evidence type="ECO:0000313" key="3">
    <source>
        <dbReference type="Proteomes" id="UP001482520"/>
    </source>
</evidence>
<organism evidence="2 3">
    <name type="scientific">Nocardioides kribbensis</name>
    <dbReference type="NCBI Taxonomy" id="305517"/>
    <lineage>
        <taxon>Bacteria</taxon>
        <taxon>Bacillati</taxon>
        <taxon>Actinomycetota</taxon>
        <taxon>Actinomycetes</taxon>
        <taxon>Propionibacteriales</taxon>
        <taxon>Nocardioidaceae</taxon>
        <taxon>Nocardioides</taxon>
    </lineage>
</organism>
<dbReference type="InterPro" id="IPR002575">
    <property type="entry name" value="Aminoglycoside_PTrfase"/>
</dbReference>
<comment type="caution">
    <text evidence="2">The sequence shown here is derived from an EMBL/GenBank/DDBJ whole genome shotgun (WGS) entry which is preliminary data.</text>
</comment>